<feature type="compositionally biased region" description="Basic and acidic residues" evidence="1">
    <location>
        <begin position="389"/>
        <end position="398"/>
    </location>
</feature>
<comment type="caution">
    <text evidence="3">The sequence shown here is derived from an EMBL/GenBank/DDBJ whole genome shotgun (WGS) entry which is preliminary data.</text>
</comment>
<feature type="region of interest" description="Disordered" evidence="1">
    <location>
        <begin position="431"/>
        <end position="481"/>
    </location>
</feature>
<dbReference type="SUPFAM" id="SSF46565">
    <property type="entry name" value="Chaperone J-domain"/>
    <property type="match status" value="1"/>
</dbReference>
<dbReference type="PANTHER" id="PTHR45089:SF24">
    <property type="entry name" value="DNAJ HEAT SHOCK N-TERMINAL DOMAIN-CONTAINING PROTEIN"/>
    <property type="match status" value="1"/>
</dbReference>
<keyword evidence="4" id="KW-1185">Reference proteome</keyword>
<dbReference type="OrthoDB" id="10250354at2759"/>
<evidence type="ECO:0000256" key="1">
    <source>
        <dbReference type="SAM" id="MobiDB-lite"/>
    </source>
</evidence>
<dbReference type="PROSITE" id="PS50076">
    <property type="entry name" value="DNAJ_2"/>
    <property type="match status" value="1"/>
</dbReference>
<dbReference type="PRINTS" id="PR00625">
    <property type="entry name" value="JDOMAIN"/>
</dbReference>
<dbReference type="InterPro" id="IPR024593">
    <property type="entry name" value="DUF3444"/>
</dbReference>
<dbReference type="CDD" id="cd06257">
    <property type="entry name" value="DnaJ"/>
    <property type="match status" value="1"/>
</dbReference>
<feature type="compositionally biased region" description="Polar residues" evidence="1">
    <location>
        <begin position="400"/>
        <end position="410"/>
    </location>
</feature>
<dbReference type="InterPro" id="IPR036869">
    <property type="entry name" value="J_dom_sf"/>
</dbReference>
<dbReference type="Pfam" id="PF00226">
    <property type="entry name" value="DnaJ"/>
    <property type="match status" value="1"/>
</dbReference>
<dbReference type="Pfam" id="PF11926">
    <property type="entry name" value="DUF3444"/>
    <property type="match status" value="1"/>
</dbReference>
<evidence type="ECO:0000259" key="2">
    <source>
        <dbReference type="PROSITE" id="PS50076"/>
    </source>
</evidence>
<dbReference type="AlphaFoldDB" id="A0A7J6X404"/>
<dbReference type="SMART" id="SM00271">
    <property type="entry name" value="DnaJ"/>
    <property type="match status" value="1"/>
</dbReference>
<feature type="compositionally biased region" description="Basic and acidic residues" evidence="1">
    <location>
        <begin position="451"/>
        <end position="476"/>
    </location>
</feature>
<feature type="compositionally biased region" description="Basic and acidic residues" evidence="1">
    <location>
        <begin position="295"/>
        <end position="312"/>
    </location>
</feature>
<dbReference type="Gene3D" id="1.10.287.110">
    <property type="entry name" value="DnaJ domain"/>
    <property type="match status" value="1"/>
</dbReference>
<feature type="compositionally biased region" description="Polar residues" evidence="1">
    <location>
        <begin position="436"/>
        <end position="446"/>
    </location>
</feature>
<proteinExistence type="predicted"/>
<dbReference type="PANTHER" id="PTHR45089">
    <property type="entry name" value="DNAJ HEAT SHOCK AMINO-TERMINAL DOMAIN PROTEIN-RELATED"/>
    <property type="match status" value="1"/>
</dbReference>
<organism evidence="3 4">
    <name type="scientific">Thalictrum thalictroides</name>
    <name type="common">Rue-anemone</name>
    <name type="synonym">Anemone thalictroides</name>
    <dbReference type="NCBI Taxonomy" id="46969"/>
    <lineage>
        <taxon>Eukaryota</taxon>
        <taxon>Viridiplantae</taxon>
        <taxon>Streptophyta</taxon>
        <taxon>Embryophyta</taxon>
        <taxon>Tracheophyta</taxon>
        <taxon>Spermatophyta</taxon>
        <taxon>Magnoliopsida</taxon>
        <taxon>Ranunculales</taxon>
        <taxon>Ranunculaceae</taxon>
        <taxon>Thalictroideae</taxon>
        <taxon>Thalictrum</taxon>
    </lineage>
</organism>
<reference evidence="3 4" key="1">
    <citation type="submission" date="2020-06" db="EMBL/GenBank/DDBJ databases">
        <title>Transcriptomic and genomic resources for Thalictrum thalictroides and T. hernandezii: Facilitating candidate gene discovery in an emerging model plant lineage.</title>
        <authorList>
            <person name="Arias T."/>
            <person name="Riano-Pachon D.M."/>
            <person name="Di Stilio V.S."/>
        </authorList>
    </citation>
    <scope>NUCLEOTIDE SEQUENCE [LARGE SCALE GENOMIC DNA]</scope>
    <source>
        <strain evidence="4">cv. WT478/WT964</strain>
        <tissue evidence="3">Leaves</tissue>
    </source>
</reference>
<dbReference type="EMBL" id="JABWDY010005847">
    <property type="protein sequence ID" value="KAF5204123.1"/>
    <property type="molecule type" value="Genomic_DNA"/>
</dbReference>
<dbReference type="Proteomes" id="UP000554482">
    <property type="component" value="Unassembled WGS sequence"/>
</dbReference>
<evidence type="ECO:0000313" key="3">
    <source>
        <dbReference type="EMBL" id="KAF5204123.1"/>
    </source>
</evidence>
<gene>
    <name evidence="3" type="ORF">FRX31_006293</name>
</gene>
<accession>A0A7J6X404</accession>
<dbReference type="InterPro" id="IPR001623">
    <property type="entry name" value="DnaJ_domain"/>
</dbReference>
<sequence>MECNKDEAIKAKGIAEKKMKIQDFEGARKTVLKAQRLFPDLDNISQMLTICNVHCSAQSKVVGSEMNWYGILQVELTADEVSIKKQYRKLALLLHPDKNNLVGAEAAFKLIGEAHRVLSDRLYRSAYDMKCKTLKERMKLPQEWQNSNLPAKKQPGMDNKFASYVGPKFTSFNLHQEQNRVGPDQSTFWTACSHCGIRYQYYIDILHKSLRCQKCMQTYVAYELNVQGVPQGANCMQPGVAQQRYASQNVRKMGSQTTVQDCTSNGGDQGHCDLKKAAVETFPNKTGTTHVIGRSKIDAEKDRGVNAEDKRQNQNKPKFAGRKRKKSEEESNKSCGIESKNNSDGFRNPEGIEDGVPVVQTSGTCEERNTQRPVQEKLQAASIDNSDDDFVRPPKDKSPPNVTNDQSDLSLNKEASKSAKPGVFYADNELKEHQESAPSEASSRNGNGKADPCKENRKEAPTAEGSKENLNSDHLMESYPSYKTKPDPEFIEVADAEFYVFDNDRKGNCFKNDQIWAIYDNMDGMPRFYARIRKVFSPGFKVKITWLEANPDDEDEINWVSEDLPVSCGRFKHGDSEDTEDINMFCQSVTYAKSARRGVIVIHPRKGEIWALFKNWDIKWTSDPDNHRNYEFDYVEVLSDYNEGSGIIVAYLEKEKGFVSLYSPKKGVDSYHIPPKERYRFSHIVPSYKTTGYERCDVPEGSFELDPASVPGEHVDSQNL</sequence>
<name>A0A7J6X404_THATH</name>
<evidence type="ECO:0000313" key="4">
    <source>
        <dbReference type="Proteomes" id="UP000554482"/>
    </source>
</evidence>
<protein>
    <submittedName>
        <fullName evidence="3">Dnaj subfamily b member</fullName>
    </submittedName>
</protein>
<feature type="region of interest" description="Disordered" evidence="1">
    <location>
        <begin position="294"/>
        <end position="418"/>
    </location>
</feature>
<feature type="domain" description="J" evidence="2">
    <location>
        <begin position="67"/>
        <end position="131"/>
    </location>
</feature>